<dbReference type="EMBL" id="JAYKXN010000008">
    <property type="protein sequence ID" value="KAK7263009.1"/>
    <property type="molecule type" value="Genomic_DNA"/>
</dbReference>
<name>A0AAN9ESP8_CLITE</name>
<gene>
    <name evidence="2" type="ORF">RJT34_30593</name>
</gene>
<dbReference type="Proteomes" id="UP001359559">
    <property type="component" value="Unassembled WGS sequence"/>
</dbReference>
<keyword evidence="3" id="KW-1185">Reference proteome</keyword>
<reference evidence="2 3" key="1">
    <citation type="submission" date="2024-01" db="EMBL/GenBank/DDBJ databases">
        <title>The genomes of 5 underutilized Papilionoideae crops provide insights into root nodulation and disease resistance.</title>
        <authorList>
            <person name="Yuan L."/>
        </authorList>
    </citation>
    <scope>NUCLEOTIDE SEQUENCE [LARGE SCALE GENOMIC DNA]</scope>
    <source>
        <strain evidence="2">LY-2023</strain>
        <tissue evidence="2">Leaf</tissue>
    </source>
</reference>
<organism evidence="2 3">
    <name type="scientific">Clitoria ternatea</name>
    <name type="common">Butterfly pea</name>
    <dbReference type="NCBI Taxonomy" id="43366"/>
    <lineage>
        <taxon>Eukaryota</taxon>
        <taxon>Viridiplantae</taxon>
        <taxon>Streptophyta</taxon>
        <taxon>Embryophyta</taxon>
        <taxon>Tracheophyta</taxon>
        <taxon>Spermatophyta</taxon>
        <taxon>Magnoliopsida</taxon>
        <taxon>eudicotyledons</taxon>
        <taxon>Gunneridae</taxon>
        <taxon>Pentapetalae</taxon>
        <taxon>rosids</taxon>
        <taxon>fabids</taxon>
        <taxon>Fabales</taxon>
        <taxon>Fabaceae</taxon>
        <taxon>Papilionoideae</taxon>
        <taxon>50 kb inversion clade</taxon>
        <taxon>NPAAA clade</taxon>
        <taxon>indigoferoid/millettioid clade</taxon>
        <taxon>Phaseoleae</taxon>
        <taxon>Clitoria</taxon>
    </lineage>
</organism>
<evidence type="ECO:0000313" key="2">
    <source>
        <dbReference type="EMBL" id="KAK7263009.1"/>
    </source>
</evidence>
<accession>A0AAN9ESP8</accession>
<dbReference type="AlphaFoldDB" id="A0AAN9ESP8"/>
<feature type="compositionally biased region" description="Basic residues" evidence="1">
    <location>
        <begin position="1"/>
        <end position="10"/>
    </location>
</feature>
<proteinExistence type="predicted"/>
<sequence length="83" mass="9169">MAGKPMKRQRTCAASSSGRLPTISEEISHASEANLAWVDAQATRPPAEPPLVDLKSELCEMPESNSDGCPVELLEKKYFQYFK</sequence>
<evidence type="ECO:0000256" key="1">
    <source>
        <dbReference type="SAM" id="MobiDB-lite"/>
    </source>
</evidence>
<feature type="region of interest" description="Disordered" evidence="1">
    <location>
        <begin position="1"/>
        <end position="20"/>
    </location>
</feature>
<protein>
    <submittedName>
        <fullName evidence="2">Uncharacterized protein</fullName>
    </submittedName>
</protein>
<evidence type="ECO:0000313" key="3">
    <source>
        <dbReference type="Proteomes" id="UP001359559"/>
    </source>
</evidence>
<comment type="caution">
    <text evidence="2">The sequence shown here is derived from an EMBL/GenBank/DDBJ whole genome shotgun (WGS) entry which is preliminary data.</text>
</comment>